<dbReference type="Gene3D" id="3.40.630.30">
    <property type="match status" value="1"/>
</dbReference>
<dbReference type="PROSITE" id="PS51186">
    <property type="entry name" value="GNAT"/>
    <property type="match status" value="1"/>
</dbReference>
<dbReference type="PANTHER" id="PTHR43451:SF1">
    <property type="entry name" value="ACETYLTRANSFERASE"/>
    <property type="match status" value="1"/>
</dbReference>
<dbReference type="InterPro" id="IPR000182">
    <property type="entry name" value="GNAT_dom"/>
</dbReference>
<gene>
    <name evidence="2" type="ORF">ALP59_200143</name>
</gene>
<evidence type="ECO:0000259" key="1">
    <source>
        <dbReference type="PROSITE" id="PS51186"/>
    </source>
</evidence>
<reference evidence="2 3" key="1">
    <citation type="submission" date="2018-08" db="EMBL/GenBank/DDBJ databases">
        <title>Recombination of ecologically and evolutionarily significant loci maintains genetic cohesion in the Pseudomonas syringae species complex.</title>
        <authorList>
            <person name="Dillon M."/>
            <person name="Thakur S."/>
            <person name="Almeida R.N.D."/>
            <person name="Weir B.S."/>
            <person name="Guttman D.S."/>
        </authorList>
    </citation>
    <scope>NUCLEOTIDE SEQUENCE [LARGE SCALE GENOMIC DNA]</scope>
    <source>
        <strain evidence="2 3">ICMP 9421</strain>
    </source>
</reference>
<feature type="domain" description="N-acetyltransferase" evidence="1">
    <location>
        <begin position="1"/>
        <end position="153"/>
    </location>
</feature>
<dbReference type="Pfam" id="PF13673">
    <property type="entry name" value="Acetyltransf_10"/>
    <property type="match status" value="1"/>
</dbReference>
<dbReference type="AlphaFoldDB" id="A0A3M5GEM6"/>
<dbReference type="RefSeq" id="WP_122269416.1">
    <property type="nucleotide sequence ID" value="NZ_RBSW01000079.1"/>
</dbReference>
<dbReference type="InterPro" id="IPR016181">
    <property type="entry name" value="Acyl_CoA_acyltransferase"/>
</dbReference>
<dbReference type="GO" id="GO:0016747">
    <property type="term" value="F:acyltransferase activity, transferring groups other than amino-acyl groups"/>
    <property type="evidence" value="ECO:0007669"/>
    <property type="project" value="InterPro"/>
</dbReference>
<organism evidence="2 3">
    <name type="scientific">Pseudomonas savastanoi</name>
    <name type="common">Pseudomonas syringae pv. savastanoi</name>
    <dbReference type="NCBI Taxonomy" id="29438"/>
    <lineage>
        <taxon>Bacteria</taxon>
        <taxon>Pseudomonadati</taxon>
        <taxon>Pseudomonadota</taxon>
        <taxon>Gammaproteobacteria</taxon>
        <taxon>Pseudomonadales</taxon>
        <taxon>Pseudomonadaceae</taxon>
        <taxon>Pseudomonas</taxon>
    </lineage>
</organism>
<dbReference type="PANTHER" id="PTHR43451">
    <property type="entry name" value="ACETYLTRANSFERASE (GNAT) FAMILY PROTEIN"/>
    <property type="match status" value="1"/>
</dbReference>
<protein>
    <recommendedName>
        <fullName evidence="1">N-acetyltransferase domain-containing protein</fullName>
    </recommendedName>
</protein>
<evidence type="ECO:0000313" key="2">
    <source>
        <dbReference type="EMBL" id="RMS84530.1"/>
    </source>
</evidence>
<dbReference type="Proteomes" id="UP000270499">
    <property type="component" value="Unassembled WGS sequence"/>
</dbReference>
<comment type="caution">
    <text evidence="2">The sequence shown here is derived from an EMBL/GenBank/DDBJ whole genome shotgun (WGS) entry which is preliminary data.</text>
</comment>
<sequence length="153" mass="17598">MLIRHFCEGDEAALFQVFSSAIREVASRDYTPVQIEAWAPKDPDWTAWNIRIRDINPFVAVLDDHIVGYADVQASGYIDHFFVSGFHARQGIGQQLMDRVVQETTDLKYIELTSHVSKTAESFFIRNGFEIVARRHSVSRGVELPNVLMRRRM</sequence>
<dbReference type="EMBL" id="RBSW01000079">
    <property type="protein sequence ID" value="RMS84530.1"/>
    <property type="molecule type" value="Genomic_DNA"/>
</dbReference>
<accession>A0A3M5GEM6</accession>
<name>A0A3M5GEM6_PSESS</name>
<dbReference type="SUPFAM" id="SSF55729">
    <property type="entry name" value="Acyl-CoA N-acyltransferases (Nat)"/>
    <property type="match status" value="1"/>
</dbReference>
<evidence type="ECO:0000313" key="3">
    <source>
        <dbReference type="Proteomes" id="UP000270499"/>
    </source>
</evidence>
<dbReference type="CDD" id="cd04301">
    <property type="entry name" value="NAT_SF"/>
    <property type="match status" value="1"/>
</dbReference>
<proteinExistence type="predicted"/>
<dbReference type="InterPro" id="IPR052564">
    <property type="entry name" value="N-acetyltrans/Recomb-assoc"/>
</dbReference>